<protein>
    <submittedName>
        <fullName evidence="1">Uncharacterized protein</fullName>
    </submittedName>
</protein>
<dbReference type="PANTHER" id="PTHR33240:SF8">
    <property type="entry name" value="OS03G0439900 PROTEIN"/>
    <property type="match status" value="1"/>
</dbReference>
<dbReference type="eggNOG" id="KOG0017">
    <property type="taxonomic scope" value="Eukaryota"/>
</dbReference>
<reference evidence="1" key="2">
    <citation type="submission" date="2015-03" db="UniProtKB">
        <authorList>
            <consortium name="EnsemblPlants"/>
        </authorList>
    </citation>
    <scope>IDENTIFICATION</scope>
</reference>
<evidence type="ECO:0000313" key="1">
    <source>
        <dbReference type="EnsemblPlants" id="Bo4g129580.1"/>
    </source>
</evidence>
<dbReference type="AlphaFoldDB" id="A0A0D3BYV5"/>
<dbReference type="EnsemblPlants" id="Bo4g129580.1">
    <property type="protein sequence ID" value="Bo4g129580.1"/>
    <property type="gene ID" value="Bo4g129580"/>
</dbReference>
<dbReference type="Proteomes" id="UP000032141">
    <property type="component" value="Chromosome C4"/>
</dbReference>
<organism evidence="1 2">
    <name type="scientific">Brassica oleracea var. oleracea</name>
    <dbReference type="NCBI Taxonomy" id="109376"/>
    <lineage>
        <taxon>Eukaryota</taxon>
        <taxon>Viridiplantae</taxon>
        <taxon>Streptophyta</taxon>
        <taxon>Embryophyta</taxon>
        <taxon>Tracheophyta</taxon>
        <taxon>Spermatophyta</taxon>
        <taxon>Magnoliopsida</taxon>
        <taxon>eudicotyledons</taxon>
        <taxon>Gunneridae</taxon>
        <taxon>Pentapetalae</taxon>
        <taxon>rosids</taxon>
        <taxon>malvids</taxon>
        <taxon>Brassicales</taxon>
        <taxon>Brassicaceae</taxon>
        <taxon>Brassiceae</taxon>
        <taxon>Brassica</taxon>
    </lineage>
</organism>
<keyword evidence="2" id="KW-1185">Reference proteome</keyword>
<accession>A0A0D3BYV5</accession>
<evidence type="ECO:0000313" key="2">
    <source>
        <dbReference type="Proteomes" id="UP000032141"/>
    </source>
</evidence>
<reference evidence="1 2" key="1">
    <citation type="journal article" date="2014" name="Genome Biol.">
        <title>Transcriptome and methylome profiling reveals relics of genome dominance in the mesopolyploid Brassica oleracea.</title>
        <authorList>
            <person name="Parkin I.A."/>
            <person name="Koh C."/>
            <person name="Tang H."/>
            <person name="Robinson S.J."/>
            <person name="Kagale S."/>
            <person name="Clarke W.E."/>
            <person name="Town C.D."/>
            <person name="Nixon J."/>
            <person name="Krishnakumar V."/>
            <person name="Bidwell S.L."/>
            <person name="Denoeud F."/>
            <person name="Belcram H."/>
            <person name="Links M.G."/>
            <person name="Just J."/>
            <person name="Clarke C."/>
            <person name="Bender T."/>
            <person name="Huebert T."/>
            <person name="Mason A.S."/>
            <person name="Pires J.C."/>
            <person name="Barker G."/>
            <person name="Moore J."/>
            <person name="Walley P.G."/>
            <person name="Manoli S."/>
            <person name="Batley J."/>
            <person name="Edwards D."/>
            <person name="Nelson M.N."/>
            <person name="Wang X."/>
            <person name="Paterson A.H."/>
            <person name="King G."/>
            <person name="Bancroft I."/>
            <person name="Chalhoub B."/>
            <person name="Sharpe A.G."/>
        </authorList>
    </citation>
    <scope>NUCLEOTIDE SEQUENCE</scope>
    <source>
        <strain evidence="1 2">cv. TO1000</strain>
    </source>
</reference>
<dbReference type="OMA" id="IDSHDIY"/>
<dbReference type="Gramene" id="Bo4g129580.1">
    <property type="protein sequence ID" value="Bo4g129580.1"/>
    <property type="gene ID" value="Bo4g129580"/>
</dbReference>
<dbReference type="PANTHER" id="PTHR33240">
    <property type="entry name" value="OS08G0508500 PROTEIN"/>
    <property type="match status" value="1"/>
</dbReference>
<name>A0A0D3BYV5_BRAOL</name>
<proteinExistence type="predicted"/>
<sequence length="125" mass="14323">MEAEKKAHAKNLDLTLRPKFMTPEEMMSKAPSRFNGASQKSVGTVRLPTYVDGVTMDTNFTTIDSHDIYNIILGRPWIHVMLGVPSTYHQCLKFMTSKRVTTIHVSQMVTKFCYINENQYCRTNS</sequence>
<dbReference type="HOGENOM" id="CLU_1995791_0_0_1"/>